<evidence type="ECO:0000256" key="3">
    <source>
        <dbReference type="ARBA" id="ARBA00022692"/>
    </source>
</evidence>
<dbReference type="EMBL" id="FQZG01000033">
    <property type="protein sequence ID" value="SHJ22362.1"/>
    <property type="molecule type" value="Genomic_DNA"/>
</dbReference>
<dbReference type="Gene3D" id="1.20.81.30">
    <property type="entry name" value="Type II secretion system (T2SS), domain F"/>
    <property type="match status" value="1"/>
</dbReference>
<dbReference type="InterPro" id="IPR018076">
    <property type="entry name" value="T2SS_GspF_dom"/>
</dbReference>
<dbReference type="STRING" id="1123357.SAMN02745244_01988"/>
<evidence type="ECO:0000256" key="5">
    <source>
        <dbReference type="ARBA" id="ARBA00023136"/>
    </source>
</evidence>
<reference evidence="9" key="1">
    <citation type="submission" date="2016-11" db="EMBL/GenBank/DDBJ databases">
        <authorList>
            <person name="Varghese N."/>
            <person name="Submissions S."/>
        </authorList>
    </citation>
    <scope>NUCLEOTIDE SEQUENCE [LARGE SCALE GENOMIC DNA]</scope>
    <source>
        <strain evidence="9">DSM 12906</strain>
    </source>
</reference>
<dbReference type="Pfam" id="PF00482">
    <property type="entry name" value="T2SSF"/>
    <property type="match status" value="1"/>
</dbReference>
<dbReference type="Proteomes" id="UP000184512">
    <property type="component" value="Unassembled WGS sequence"/>
</dbReference>
<sequence>MFTVNLTVLAALVAASAALLLVPHPAAALARAQGRRPPWRVKVPGTLPPLLRALAGIAAATAALLLVPGVSGLVAGAVLGPAAWVGSGFVRRRVDVRDAVEQLPGALEFLAVALDAGQPMVRAVEAVAAVSRAPTGTVLAEVAARLALGQTPQDAWAQLRGDPVWGRVAADVARAERSGTALADLLRIHADDARRERDDEALKAARKVGVKSVIPLMLCFLPAFILVGVVPIIAGLLEGFFG</sequence>
<evidence type="ECO:0000256" key="4">
    <source>
        <dbReference type="ARBA" id="ARBA00022989"/>
    </source>
</evidence>
<dbReference type="AlphaFoldDB" id="A0A1M6HJL9"/>
<keyword evidence="5 6" id="KW-0472">Membrane</keyword>
<accession>A0A1M6HJL9</accession>
<evidence type="ECO:0000313" key="9">
    <source>
        <dbReference type="Proteomes" id="UP000184512"/>
    </source>
</evidence>
<gene>
    <name evidence="8" type="ORF">SAMN02745244_01988</name>
</gene>
<evidence type="ECO:0000256" key="6">
    <source>
        <dbReference type="SAM" id="Phobius"/>
    </source>
</evidence>
<comment type="subcellular location">
    <subcellularLocation>
        <location evidence="1">Cell membrane</location>
        <topology evidence="1">Multi-pass membrane protein</topology>
    </subcellularLocation>
</comment>
<feature type="transmembrane region" description="Helical" evidence="6">
    <location>
        <begin position="213"/>
        <end position="237"/>
    </location>
</feature>
<keyword evidence="2" id="KW-1003">Cell membrane</keyword>
<evidence type="ECO:0000256" key="1">
    <source>
        <dbReference type="ARBA" id="ARBA00004651"/>
    </source>
</evidence>
<dbReference type="InterPro" id="IPR042094">
    <property type="entry name" value="T2SS_GspF_sf"/>
</dbReference>
<keyword evidence="3 6" id="KW-0812">Transmembrane</keyword>
<keyword evidence="4 6" id="KW-1133">Transmembrane helix</keyword>
<keyword evidence="9" id="KW-1185">Reference proteome</keyword>
<organism evidence="8 9">
    <name type="scientific">Tessaracoccus bendigoensis DSM 12906</name>
    <dbReference type="NCBI Taxonomy" id="1123357"/>
    <lineage>
        <taxon>Bacteria</taxon>
        <taxon>Bacillati</taxon>
        <taxon>Actinomycetota</taxon>
        <taxon>Actinomycetes</taxon>
        <taxon>Propionibacteriales</taxon>
        <taxon>Propionibacteriaceae</taxon>
        <taxon>Tessaracoccus</taxon>
    </lineage>
</organism>
<feature type="domain" description="Type II secretion system protein GspF" evidence="7">
    <location>
        <begin position="107"/>
        <end position="229"/>
    </location>
</feature>
<name>A0A1M6HJL9_9ACTN</name>
<dbReference type="PANTHER" id="PTHR35007:SF3">
    <property type="entry name" value="POSSIBLE CONSERVED ALANINE RICH MEMBRANE PROTEIN"/>
    <property type="match status" value="1"/>
</dbReference>
<protein>
    <submittedName>
        <fullName evidence="8">Type II secretion system (T2SS), protein F</fullName>
    </submittedName>
</protein>
<evidence type="ECO:0000256" key="2">
    <source>
        <dbReference type="ARBA" id="ARBA00022475"/>
    </source>
</evidence>
<evidence type="ECO:0000259" key="7">
    <source>
        <dbReference type="Pfam" id="PF00482"/>
    </source>
</evidence>
<evidence type="ECO:0000313" key="8">
    <source>
        <dbReference type="EMBL" id="SHJ22362.1"/>
    </source>
</evidence>
<feature type="transmembrane region" description="Helical" evidence="6">
    <location>
        <begin position="54"/>
        <end position="84"/>
    </location>
</feature>
<proteinExistence type="predicted"/>
<dbReference type="PANTHER" id="PTHR35007">
    <property type="entry name" value="INTEGRAL MEMBRANE PROTEIN-RELATED"/>
    <property type="match status" value="1"/>
</dbReference>
<dbReference type="GO" id="GO:0005886">
    <property type="term" value="C:plasma membrane"/>
    <property type="evidence" value="ECO:0007669"/>
    <property type="project" value="UniProtKB-SubCell"/>
</dbReference>